<keyword evidence="5 7" id="KW-1133">Transmembrane helix</keyword>
<evidence type="ECO:0000313" key="10">
    <source>
        <dbReference type="Proteomes" id="UP000027982"/>
    </source>
</evidence>
<feature type="transmembrane region" description="Helical" evidence="7">
    <location>
        <begin position="452"/>
        <end position="477"/>
    </location>
</feature>
<protein>
    <submittedName>
        <fullName evidence="9">Binding-protein-dependent transport systems inner membrane component</fullName>
    </submittedName>
</protein>
<keyword evidence="4 7" id="KW-0812">Transmembrane</keyword>
<dbReference type="PANTHER" id="PTHR30193:SF1">
    <property type="entry name" value="ABC TRANSPORTER PERMEASE PROTEIN YESP-RELATED"/>
    <property type="match status" value="1"/>
</dbReference>
<evidence type="ECO:0000259" key="8">
    <source>
        <dbReference type="PROSITE" id="PS50928"/>
    </source>
</evidence>
<dbReference type="CDD" id="cd13585">
    <property type="entry name" value="PBP2_TMBP_like"/>
    <property type="match status" value="1"/>
</dbReference>
<proteinExistence type="inferred from homology"/>
<dbReference type="CDD" id="cd06261">
    <property type="entry name" value="TM_PBP2"/>
    <property type="match status" value="1"/>
</dbReference>
<dbReference type="AlphaFoldDB" id="A0A068NVT1"/>
<comment type="subcellular location">
    <subcellularLocation>
        <location evidence="1 7">Cell membrane</location>
        <topology evidence="1 7">Multi-pass membrane protein</topology>
    </subcellularLocation>
</comment>
<dbReference type="InterPro" id="IPR000515">
    <property type="entry name" value="MetI-like"/>
</dbReference>
<feature type="transmembrane region" description="Helical" evidence="7">
    <location>
        <begin position="544"/>
        <end position="565"/>
    </location>
</feature>
<dbReference type="GO" id="GO:0005886">
    <property type="term" value="C:plasma membrane"/>
    <property type="evidence" value="ECO:0007669"/>
    <property type="project" value="UniProtKB-SubCell"/>
</dbReference>
<reference evidence="9 10" key="1">
    <citation type="journal article" date="2014" name="PLoS ONE">
        <title>The first complete genome sequence of the class fimbriimonadia in the phylum armatimonadetes.</title>
        <authorList>
            <person name="Hu Z.Y."/>
            <person name="Wang Y.Z."/>
            <person name="Im W.T."/>
            <person name="Wang S.Y."/>
            <person name="Zhao G.P."/>
            <person name="Zheng H.J."/>
            <person name="Quan Z.X."/>
        </authorList>
    </citation>
    <scope>NUCLEOTIDE SEQUENCE [LARGE SCALE GENOMIC DNA]</scope>
    <source>
        <strain evidence="9">Gsoil 348</strain>
    </source>
</reference>
<dbReference type="SUPFAM" id="SSF53850">
    <property type="entry name" value="Periplasmic binding protein-like II"/>
    <property type="match status" value="1"/>
</dbReference>
<organism evidence="9 10">
    <name type="scientific">Fimbriimonas ginsengisoli Gsoil 348</name>
    <dbReference type="NCBI Taxonomy" id="661478"/>
    <lineage>
        <taxon>Bacteria</taxon>
        <taxon>Bacillati</taxon>
        <taxon>Armatimonadota</taxon>
        <taxon>Fimbriimonadia</taxon>
        <taxon>Fimbriimonadales</taxon>
        <taxon>Fimbriimonadaceae</taxon>
        <taxon>Fimbriimonas</taxon>
    </lineage>
</organism>
<feature type="transmembrane region" description="Helical" evidence="7">
    <location>
        <begin position="511"/>
        <end position="532"/>
    </location>
</feature>
<comment type="similarity">
    <text evidence="7">Belongs to the binding-protein-dependent transport system permease family.</text>
</comment>
<dbReference type="Proteomes" id="UP000027982">
    <property type="component" value="Chromosome"/>
</dbReference>
<dbReference type="EMBL" id="CP007139">
    <property type="protein sequence ID" value="AIE85709.1"/>
    <property type="molecule type" value="Genomic_DNA"/>
</dbReference>
<dbReference type="InterPro" id="IPR051393">
    <property type="entry name" value="ABC_transporter_permease"/>
</dbReference>
<sequence length="755" mass="85120">MKENPDIEVKLESNPDYTTYHQKMLTQYAGNTAPDVAMMDPGHFTALANRGALLNLNDFMKRTPGFDIGKYYKPIVDAHSLNGNLYVLPRDIAPSGLVYYNKEAFKEAGIPLPDGTWTWDFKERPELKEKDFLWVMHKLTKVGSDGKPTRYGYVSGWPGLFADTLMYSYGLQPANDNQHPTKVLYGSPEMKKVYTLLQDLTLEKKWSPSSVDVSNVLQQNTTSLFVKGKVAMFQNGIWEVPNVRRDMKPDSKEFFDWDIAMFPAYANGHRGYATGGSGYCIFSSTPHPEESWRLCRYMAGPVGMRAMAQAGIAQPAIREVALSDCWIPGPNTPKEQQWPHNRIITDTEVQYVNFGPTAEIWPEISAIMGSRQDSVYNGLMKPEEALGTGAIESQQRLDALLKEETLPLFNWGYGVALGVLIIAVVLFAVYWPERKLRYTRRQKKENAAAYRFLSPWLIGLCLFTLGPMILSLIMSFLNWDMIRPAQWRGVHNYTEAMTEDPRFWISLKVTAYYTLVSTPLGILIALMLAMLLNQKVRGIPLFRAMFYIPTIASTVAMTLVTRKIMSPDEGLLNTILYNPIFEKTLHLGSLLNQWSGTKPGEHVNWLGNEHTTMPAVILLSLVGVGGTMLILLAGLQGVPQYYYEAATVDGASAWRRFRSITLPMITPSIFFTMITGFIGSFQVFTQVFVITNGQGGGPNNSLWVYMIALYSNAFQTLRMGYAAALAWVLFLIILIITLLQMQASKRWVYYEAEAK</sequence>
<evidence type="ECO:0000256" key="4">
    <source>
        <dbReference type="ARBA" id="ARBA00022692"/>
    </source>
</evidence>
<feature type="domain" description="ABC transmembrane type-1" evidence="8">
    <location>
        <begin position="507"/>
        <end position="740"/>
    </location>
</feature>
<dbReference type="STRING" id="661478.OP10G_2341"/>
<gene>
    <name evidence="9" type="ORF">OP10G_2341</name>
</gene>
<keyword evidence="10" id="KW-1185">Reference proteome</keyword>
<dbReference type="KEGG" id="fgi:OP10G_2341"/>
<dbReference type="InterPro" id="IPR035906">
    <property type="entry name" value="MetI-like_sf"/>
</dbReference>
<dbReference type="HOGENOM" id="CLU_342805_0_0_0"/>
<evidence type="ECO:0000256" key="1">
    <source>
        <dbReference type="ARBA" id="ARBA00004651"/>
    </source>
</evidence>
<dbReference type="Gene3D" id="3.40.190.10">
    <property type="entry name" value="Periplasmic binding protein-like II"/>
    <property type="match status" value="1"/>
</dbReference>
<feature type="transmembrane region" description="Helical" evidence="7">
    <location>
        <begin position="615"/>
        <end position="635"/>
    </location>
</feature>
<dbReference type="PROSITE" id="PS50928">
    <property type="entry name" value="ABC_TM1"/>
    <property type="match status" value="1"/>
</dbReference>
<dbReference type="eggNOG" id="COG1653">
    <property type="taxonomic scope" value="Bacteria"/>
</dbReference>
<feature type="transmembrane region" description="Helical" evidence="7">
    <location>
        <begin position="719"/>
        <end position="739"/>
    </location>
</feature>
<keyword evidence="6 7" id="KW-0472">Membrane</keyword>
<name>A0A068NVT1_FIMGI</name>
<dbReference type="InterPro" id="IPR006059">
    <property type="entry name" value="SBP"/>
</dbReference>
<keyword evidence="3" id="KW-1003">Cell membrane</keyword>
<evidence type="ECO:0000313" key="9">
    <source>
        <dbReference type="EMBL" id="AIE85709.1"/>
    </source>
</evidence>
<dbReference type="GO" id="GO:0055085">
    <property type="term" value="P:transmembrane transport"/>
    <property type="evidence" value="ECO:0007669"/>
    <property type="project" value="InterPro"/>
</dbReference>
<evidence type="ECO:0000256" key="7">
    <source>
        <dbReference type="RuleBase" id="RU363032"/>
    </source>
</evidence>
<evidence type="ECO:0000256" key="6">
    <source>
        <dbReference type="ARBA" id="ARBA00023136"/>
    </source>
</evidence>
<dbReference type="Gene3D" id="1.10.3720.10">
    <property type="entry name" value="MetI-like"/>
    <property type="match status" value="1"/>
</dbReference>
<feature type="transmembrane region" description="Helical" evidence="7">
    <location>
        <begin position="664"/>
        <end position="684"/>
    </location>
</feature>
<dbReference type="SUPFAM" id="SSF161098">
    <property type="entry name" value="MetI-like"/>
    <property type="match status" value="1"/>
</dbReference>
<accession>A0A068NVT1</accession>
<dbReference type="Pfam" id="PF00528">
    <property type="entry name" value="BPD_transp_1"/>
    <property type="match status" value="1"/>
</dbReference>
<dbReference type="PANTHER" id="PTHR30193">
    <property type="entry name" value="ABC TRANSPORTER PERMEASE PROTEIN"/>
    <property type="match status" value="1"/>
</dbReference>
<dbReference type="SUPFAM" id="SSF160964">
    <property type="entry name" value="MalF N-terminal region-like"/>
    <property type="match status" value="1"/>
</dbReference>
<dbReference type="Pfam" id="PF01547">
    <property type="entry name" value="SBP_bac_1"/>
    <property type="match status" value="1"/>
</dbReference>
<evidence type="ECO:0000256" key="5">
    <source>
        <dbReference type="ARBA" id="ARBA00022989"/>
    </source>
</evidence>
<keyword evidence="2 7" id="KW-0813">Transport</keyword>
<dbReference type="eggNOG" id="COG1175">
    <property type="taxonomic scope" value="Bacteria"/>
</dbReference>
<evidence type="ECO:0000256" key="3">
    <source>
        <dbReference type="ARBA" id="ARBA00022475"/>
    </source>
</evidence>
<feature type="transmembrane region" description="Helical" evidence="7">
    <location>
        <begin position="411"/>
        <end position="431"/>
    </location>
</feature>
<evidence type="ECO:0000256" key="2">
    <source>
        <dbReference type="ARBA" id="ARBA00022448"/>
    </source>
</evidence>